<dbReference type="Proteomes" id="UP000095284">
    <property type="component" value="Unplaced"/>
</dbReference>
<evidence type="ECO:0000313" key="1">
    <source>
        <dbReference type="Proteomes" id="UP000095284"/>
    </source>
</evidence>
<accession>A0A1I7RJ32</accession>
<dbReference type="WBParaSite" id="BXY_0071400.1">
    <property type="protein sequence ID" value="BXY_0071400.1"/>
    <property type="gene ID" value="BXY_0071400"/>
</dbReference>
<reference evidence="2" key="1">
    <citation type="submission" date="2016-11" db="UniProtKB">
        <authorList>
            <consortium name="WormBaseParasite"/>
        </authorList>
    </citation>
    <scope>IDENTIFICATION</scope>
</reference>
<evidence type="ECO:0000313" key="2">
    <source>
        <dbReference type="WBParaSite" id="BXY_0071400.1"/>
    </source>
</evidence>
<name>A0A1I7RJ32_BURXY</name>
<proteinExistence type="predicted"/>
<organism evidence="1 2">
    <name type="scientific">Bursaphelenchus xylophilus</name>
    <name type="common">Pinewood nematode worm</name>
    <name type="synonym">Aphelenchoides xylophilus</name>
    <dbReference type="NCBI Taxonomy" id="6326"/>
    <lineage>
        <taxon>Eukaryota</taxon>
        <taxon>Metazoa</taxon>
        <taxon>Ecdysozoa</taxon>
        <taxon>Nematoda</taxon>
        <taxon>Chromadorea</taxon>
        <taxon>Rhabditida</taxon>
        <taxon>Tylenchina</taxon>
        <taxon>Tylenchomorpha</taxon>
        <taxon>Aphelenchoidea</taxon>
        <taxon>Aphelenchoididae</taxon>
        <taxon>Bursaphelenchus</taxon>
    </lineage>
</organism>
<sequence>MCKLRAIRGSTGSSPSYGLADAAEAISLAFQRVFPSAVRLMCWFHMNKAAEKKTKQFNKAVAQNIKDNIFMLHNALNVSQFRNVGLLMSQSWLDSGIDPNFVEYFKTEWLYSEVFRWFEGASPFPSTNNGVESQNNQIKSQHSFRERLNFHEFVTWATDMIKLDWSKHHPDPSQIEQKTPPHIYASARTISLADGSYELSGCARDFDWVAFNNQIEPFIFITHKCNGKSETVLVEVKVDRTDDYMTPEFDAGIMELSQATELE</sequence>
<protein>
    <submittedName>
        <fullName evidence="2">MULE domain-containing protein</fullName>
    </submittedName>
</protein>
<dbReference type="InterPro" id="IPR038479">
    <property type="entry name" value="Transthyretin-like_sf"/>
</dbReference>
<dbReference type="AlphaFoldDB" id="A0A1I7RJ32"/>
<dbReference type="Gene3D" id="2.60.40.3330">
    <property type="match status" value="1"/>
</dbReference>